<dbReference type="AlphaFoldDB" id="A0A4S8JBC5"/>
<comment type="caution">
    <text evidence="1">The sequence shown here is derived from an EMBL/GenBank/DDBJ whole genome shotgun (WGS) entry which is preliminary data.</text>
</comment>
<dbReference type="EMBL" id="PYDT01000006">
    <property type="protein sequence ID" value="THU59028.1"/>
    <property type="molecule type" value="Genomic_DNA"/>
</dbReference>
<protein>
    <submittedName>
        <fullName evidence="1">Uncharacterized protein</fullName>
    </submittedName>
</protein>
<evidence type="ECO:0000313" key="2">
    <source>
        <dbReference type="Proteomes" id="UP000317650"/>
    </source>
</evidence>
<evidence type="ECO:0000313" key="1">
    <source>
        <dbReference type="EMBL" id="THU59028.1"/>
    </source>
</evidence>
<dbReference type="Proteomes" id="UP000317650">
    <property type="component" value="Chromosome 3"/>
</dbReference>
<keyword evidence="2" id="KW-1185">Reference proteome</keyword>
<name>A0A4S8JBC5_MUSBA</name>
<proteinExistence type="predicted"/>
<sequence>MDDRVGLRSAEGIGSGGMNDAPLHIPCFLIDDASMSTGASLRPCCHFSTLERWLGERKDAWEVVAYRLLAIHPQDMVLSCAILVALAMMMQSKKPCSVLEFVQVEIAKVES</sequence>
<accession>A0A4S8JBC5</accession>
<reference evidence="1 2" key="1">
    <citation type="journal article" date="2019" name="Nat. Plants">
        <title>Genome sequencing of Musa balbisiana reveals subgenome evolution and function divergence in polyploid bananas.</title>
        <authorList>
            <person name="Yao X."/>
        </authorList>
    </citation>
    <scope>NUCLEOTIDE SEQUENCE [LARGE SCALE GENOMIC DNA]</scope>
    <source>
        <strain evidence="2">cv. DH-PKW</strain>
        <tissue evidence="1">Leaves</tissue>
    </source>
</reference>
<gene>
    <name evidence="1" type="ORF">C4D60_Mb03t20660</name>
</gene>
<organism evidence="1 2">
    <name type="scientific">Musa balbisiana</name>
    <name type="common">Banana</name>
    <dbReference type="NCBI Taxonomy" id="52838"/>
    <lineage>
        <taxon>Eukaryota</taxon>
        <taxon>Viridiplantae</taxon>
        <taxon>Streptophyta</taxon>
        <taxon>Embryophyta</taxon>
        <taxon>Tracheophyta</taxon>
        <taxon>Spermatophyta</taxon>
        <taxon>Magnoliopsida</taxon>
        <taxon>Liliopsida</taxon>
        <taxon>Zingiberales</taxon>
        <taxon>Musaceae</taxon>
        <taxon>Musa</taxon>
    </lineage>
</organism>